<keyword evidence="4" id="KW-0012">Acyltransferase</keyword>
<evidence type="ECO:0000256" key="1">
    <source>
        <dbReference type="ARBA" id="ARBA00007274"/>
    </source>
</evidence>
<dbReference type="RefSeq" id="WP_085985253.1">
    <property type="nucleotide sequence ID" value="NZ_CP044331.1"/>
</dbReference>
<dbReference type="InterPro" id="IPR045304">
    <property type="entry name" value="LbH_SAT"/>
</dbReference>
<dbReference type="Pfam" id="PF00132">
    <property type="entry name" value="Hexapep"/>
    <property type="match status" value="2"/>
</dbReference>
<evidence type="ECO:0000313" key="6">
    <source>
        <dbReference type="EMBL" id="QGM97429.1"/>
    </source>
</evidence>
<evidence type="ECO:0000256" key="4">
    <source>
        <dbReference type="ARBA" id="ARBA00023315"/>
    </source>
</evidence>
<organism evidence="6 7">
    <name type="scientific">Methylocystis parvus</name>
    <dbReference type="NCBI Taxonomy" id="134"/>
    <lineage>
        <taxon>Bacteria</taxon>
        <taxon>Pseudomonadati</taxon>
        <taxon>Pseudomonadota</taxon>
        <taxon>Alphaproteobacteria</taxon>
        <taxon>Hyphomicrobiales</taxon>
        <taxon>Methylocystaceae</taxon>
        <taxon>Methylocystis</taxon>
    </lineage>
</organism>
<feature type="region of interest" description="Disordered" evidence="5">
    <location>
        <begin position="1"/>
        <end position="24"/>
    </location>
</feature>
<dbReference type="KEGG" id="mpar:F7D14_08090"/>
<evidence type="ECO:0000256" key="5">
    <source>
        <dbReference type="SAM" id="MobiDB-lite"/>
    </source>
</evidence>
<dbReference type="EMBL" id="CP044331">
    <property type="protein sequence ID" value="QGM97429.1"/>
    <property type="molecule type" value="Genomic_DNA"/>
</dbReference>
<dbReference type="PROSITE" id="PS00101">
    <property type="entry name" value="HEXAPEP_TRANSFERASES"/>
    <property type="match status" value="1"/>
</dbReference>
<dbReference type="CDD" id="cd03354">
    <property type="entry name" value="LbH_SAT"/>
    <property type="match status" value="2"/>
</dbReference>
<name>A0A6B8M704_9HYPH</name>
<dbReference type="PANTHER" id="PTHR42811">
    <property type="entry name" value="SERINE ACETYLTRANSFERASE"/>
    <property type="match status" value="1"/>
</dbReference>
<comment type="similarity">
    <text evidence="1">Belongs to the transferase hexapeptide repeat family.</text>
</comment>
<dbReference type="InterPro" id="IPR018357">
    <property type="entry name" value="Hexapep_transf_CS"/>
</dbReference>
<evidence type="ECO:0000313" key="7">
    <source>
        <dbReference type="Proteomes" id="UP000422569"/>
    </source>
</evidence>
<keyword evidence="2" id="KW-0808">Transferase</keyword>
<protein>
    <recommendedName>
        <fullName evidence="8">Serine O-acetyltransferase</fullName>
    </recommendedName>
</protein>
<accession>A0A6B8M704</accession>
<dbReference type="Proteomes" id="UP000422569">
    <property type="component" value="Chromosome"/>
</dbReference>
<proteinExistence type="inferred from homology"/>
<sequence length="459" mass="49659">MNDFETQALPQSRRPPVGGGGMRRRESLVAPSWLSAFAEDFDRYKHYRPGHAAWRIFLTEPALWALLQYRIASTIHRANLPTTLKRALLMVMVAWQKPIEIATGVSIAYKASIGQGLYISHGGNVFVHEAAVLGSYCSISTGMTIGITGRSGQRGVPVIGDRVRIEANAVVAGKIQVGDDAIIEANSLVVESVPPSATVMGTPAKIVNLEDSSDNISLRQIDSQGQDTSGSCSSTMSEQVEHGTAFGDEASRVKLNLKPLLNLEWRSVFKQDFDRYRENRAGQSSWIVFVTEQALWALLQYRIASAVYRSDLSSPIKRILLAVLTMWQKLIVILTGVTLPHSASIGPGVYIGHFGNIFVHKAAVVGSCCNISHGVTIGVGGWGITSGAPIIGDRVYIGVNAVVLGKTEIGNDAVIAANSLVVEDVPSFATVIGVPAKIVNRFGSRDYIAPHRRCNEERK</sequence>
<dbReference type="GO" id="GO:0016746">
    <property type="term" value="F:acyltransferase activity"/>
    <property type="evidence" value="ECO:0007669"/>
    <property type="project" value="UniProtKB-KW"/>
</dbReference>
<keyword evidence="7" id="KW-1185">Reference proteome</keyword>
<reference evidence="6 7" key="1">
    <citation type="submission" date="2019-09" db="EMBL/GenBank/DDBJ databases">
        <title>Isolation and complete genome sequencing of Methylocystis species.</title>
        <authorList>
            <person name="Rumah B.L."/>
            <person name="Stead C.E."/>
            <person name="Stevens B.C."/>
            <person name="Minton N.P."/>
            <person name="Grosse-Honebrink A."/>
            <person name="Zhang Y."/>
        </authorList>
    </citation>
    <scope>NUCLEOTIDE SEQUENCE [LARGE SCALE GENOMIC DNA]</scope>
    <source>
        <strain evidence="6 7">BRCS2</strain>
    </source>
</reference>
<dbReference type="Gene3D" id="2.160.10.10">
    <property type="entry name" value="Hexapeptide repeat proteins"/>
    <property type="match status" value="2"/>
</dbReference>
<evidence type="ECO:0000256" key="3">
    <source>
        <dbReference type="ARBA" id="ARBA00022737"/>
    </source>
</evidence>
<feature type="compositionally biased region" description="Polar residues" evidence="5">
    <location>
        <begin position="1"/>
        <end position="10"/>
    </location>
</feature>
<dbReference type="SUPFAM" id="SSF51161">
    <property type="entry name" value="Trimeric LpxA-like enzymes"/>
    <property type="match status" value="2"/>
</dbReference>
<dbReference type="InterPro" id="IPR001451">
    <property type="entry name" value="Hexapep"/>
</dbReference>
<dbReference type="InterPro" id="IPR011004">
    <property type="entry name" value="Trimer_LpxA-like_sf"/>
</dbReference>
<dbReference type="AlphaFoldDB" id="A0A6B8M704"/>
<gene>
    <name evidence="6" type="ORF">F7D14_08090</name>
</gene>
<keyword evidence="3" id="KW-0677">Repeat</keyword>
<evidence type="ECO:0008006" key="8">
    <source>
        <dbReference type="Google" id="ProtNLM"/>
    </source>
</evidence>
<evidence type="ECO:0000256" key="2">
    <source>
        <dbReference type="ARBA" id="ARBA00022679"/>
    </source>
</evidence>